<dbReference type="Pfam" id="PF10982">
    <property type="entry name" value="DUF2789"/>
    <property type="match status" value="1"/>
</dbReference>
<proteinExistence type="predicted"/>
<dbReference type="STRING" id="493475.GARC_4388"/>
<accession>K6ZD61</accession>
<comment type="caution">
    <text evidence="1">The sequence shown here is derived from an EMBL/GenBank/DDBJ whole genome shotgun (WGS) entry which is preliminary data.</text>
</comment>
<organism evidence="1 2">
    <name type="scientific">Paraglaciecola arctica BSs20135</name>
    <dbReference type="NCBI Taxonomy" id="493475"/>
    <lineage>
        <taxon>Bacteria</taxon>
        <taxon>Pseudomonadati</taxon>
        <taxon>Pseudomonadota</taxon>
        <taxon>Gammaproteobacteria</taxon>
        <taxon>Alteromonadales</taxon>
        <taxon>Alteromonadaceae</taxon>
        <taxon>Paraglaciecola</taxon>
    </lineage>
</organism>
<sequence length="76" mass="8445">MYSQTHSIHSLFDQLGLDSSDQGINAFVAEHGALAANVKLHQADFWTAAQGAFLQQMIDEDADWAEIVDELDARLR</sequence>
<dbReference type="OrthoDB" id="5828847at2"/>
<protein>
    <recommendedName>
        <fullName evidence="3">DUF2789 domain-containing protein</fullName>
    </recommendedName>
</protein>
<dbReference type="RefSeq" id="WP_007624144.1">
    <property type="nucleotide sequence ID" value="NZ_BAEO01000062.1"/>
</dbReference>
<evidence type="ECO:0008006" key="3">
    <source>
        <dbReference type="Google" id="ProtNLM"/>
    </source>
</evidence>
<dbReference type="EMBL" id="BAEO01000062">
    <property type="protein sequence ID" value="GAC21330.1"/>
    <property type="molecule type" value="Genomic_DNA"/>
</dbReference>
<dbReference type="Proteomes" id="UP000006327">
    <property type="component" value="Unassembled WGS sequence"/>
</dbReference>
<gene>
    <name evidence="1" type="ORF">GARC_4388</name>
</gene>
<dbReference type="eggNOG" id="ENOG5032Z85">
    <property type="taxonomic scope" value="Bacteria"/>
</dbReference>
<dbReference type="InterPro" id="IPR038086">
    <property type="entry name" value="DUF2789_sf"/>
</dbReference>
<keyword evidence="2" id="KW-1185">Reference proteome</keyword>
<dbReference type="AlphaFoldDB" id="K6ZD61"/>
<reference evidence="1 2" key="1">
    <citation type="journal article" date="2017" name="Antonie Van Leeuwenhoek">
        <title>Rhizobium rhizosphaerae sp. nov., a novel species isolated from rice rhizosphere.</title>
        <authorList>
            <person name="Zhao J.J."/>
            <person name="Zhang J."/>
            <person name="Zhang R.J."/>
            <person name="Zhang C.W."/>
            <person name="Yin H.Q."/>
            <person name="Zhang X.X."/>
        </authorList>
    </citation>
    <scope>NUCLEOTIDE SEQUENCE [LARGE SCALE GENOMIC DNA]</scope>
    <source>
        <strain evidence="1 2">BSs20135</strain>
    </source>
</reference>
<evidence type="ECO:0000313" key="2">
    <source>
        <dbReference type="Proteomes" id="UP000006327"/>
    </source>
</evidence>
<dbReference type="Gene3D" id="1.10.10.1130">
    <property type="entry name" value="Uncharacterised protein PF10982, DUF2789"/>
    <property type="match status" value="1"/>
</dbReference>
<evidence type="ECO:0000313" key="1">
    <source>
        <dbReference type="EMBL" id="GAC21330.1"/>
    </source>
</evidence>
<dbReference type="InterPro" id="IPR021250">
    <property type="entry name" value="DUF2789"/>
</dbReference>
<name>K6ZD61_9ALTE</name>